<dbReference type="SMART" id="SM00028">
    <property type="entry name" value="TPR"/>
    <property type="match status" value="4"/>
</dbReference>
<feature type="transmembrane region" description="Helical" evidence="1">
    <location>
        <begin position="343"/>
        <end position="364"/>
    </location>
</feature>
<name>A0A1H6Y4X7_9FLAO</name>
<dbReference type="EMBL" id="FNYA01000012">
    <property type="protein sequence ID" value="SEJ36343.1"/>
    <property type="molecule type" value="Genomic_DNA"/>
</dbReference>
<proteinExistence type="predicted"/>
<evidence type="ECO:0000256" key="1">
    <source>
        <dbReference type="SAM" id="Phobius"/>
    </source>
</evidence>
<keyword evidence="3" id="KW-1185">Reference proteome</keyword>
<dbReference type="AlphaFoldDB" id="A0A1H6Y4X7"/>
<dbReference type="InterPro" id="IPR011990">
    <property type="entry name" value="TPR-like_helical_dom_sf"/>
</dbReference>
<organism evidence="2 3">
    <name type="scientific">Flavobacterium terrigena</name>
    <dbReference type="NCBI Taxonomy" id="402734"/>
    <lineage>
        <taxon>Bacteria</taxon>
        <taxon>Pseudomonadati</taxon>
        <taxon>Bacteroidota</taxon>
        <taxon>Flavobacteriia</taxon>
        <taxon>Flavobacteriales</taxon>
        <taxon>Flavobacteriaceae</taxon>
        <taxon>Flavobacterium</taxon>
    </lineage>
</organism>
<evidence type="ECO:0000313" key="3">
    <source>
        <dbReference type="Proteomes" id="UP000199702"/>
    </source>
</evidence>
<evidence type="ECO:0000313" key="2">
    <source>
        <dbReference type="EMBL" id="SEJ36343.1"/>
    </source>
</evidence>
<gene>
    <name evidence="2" type="ORF">SAMN05660918_0132</name>
</gene>
<protein>
    <submittedName>
        <fullName evidence="2">Uncharacterized protein</fullName>
    </submittedName>
</protein>
<keyword evidence="1" id="KW-1133">Transmembrane helix</keyword>
<keyword evidence="1" id="KW-0812">Transmembrane</keyword>
<dbReference type="Proteomes" id="UP000199702">
    <property type="component" value="Unassembled WGS sequence"/>
</dbReference>
<dbReference type="STRING" id="402734.SAMN05660918_0132"/>
<dbReference type="InterPro" id="IPR019734">
    <property type="entry name" value="TPR_rpt"/>
</dbReference>
<reference evidence="3" key="1">
    <citation type="submission" date="2016-10" db="EMBL/GenBank/DDBJ databases">
        <authorList>
            <person name="Varghese N."/>
            <person name="Submissions S."/>
        </authorList>
    </citation>
    <scope>NUCLEOTIDE SEQUENCE [LARGE SCALE GENOMIC DNA]</scope>
    <source>
        <strain evidence="3">DSM 17934</strain>
    </source>
</reference>
<sequence length="385" mass="44489">MIAIFLHNCLLNSKKLVLLFLLFPFFMNAQSKKNYDSIIKEGTALMYENPDKAIALGNQIIKEAKDNTDIKIKTYKLISDAYSSKRDYEKSILYVNKASQILHLSNDKLLKIIIYNKMGIQYEQLKIYDKSLQYLDQSEQLILEYPSKDSIHYYLGVNYVVRGFIYKEKLNCDIAIDFFDKGISSLLKSKSKSPNSPISIAKYNKGNCHLQMLEYSKAKENFLDAIKFAKKANANSLHAFALKGLAEVSTKEGKHAEAINFLNNAKQISAQVNDLVLNKQLYKGLAENYLALNNWDNYKKFHNLYLSTQKLIKENERKSISESLKEKKSELNLKFKNSLPKFYLAYIAIFFTIILLVFAFLYFIKLKKKEISALQDQINTLQNLK</sequence>
<accession>A0A1H6Y4X7</accession>
<keyword evidence="1" id="KW-0472">Membrane</keyword>
<dbReference type="SUPFAM" id="SSF48452">
    <property type="entry name" value="TPR-like"/>
    <property type="match status" value="2"/>
</dbReference>
<dbReference type="Gene3D" id="1.25.40.10">
    <property type="entry name" value="Tetratricopeptide repeat domain"/>
    <property type="match status" value="2"/>
</dbReference>